<organism evidence="2 3">
    <name type="scientific">Ceriporiopsis subvermispora (strain B)</name>
    <name type="common">White-rot fungus</name>
    <name type="synonym">Gelatoporia subvermispora</name>
    <dbReference type="NCBI Taxonomy" id="914234"/>
    <lineage>
        <taxon>Eukaryota</taxon>
        <taxon>Fungi</taxon>
        <taxon>Dikarya</taxon>
        <taxon>Basidiomycota</taxon>
        <taxon>Agaricomycotina</taxon>
        <taxon>Agaricomycetes</taxon>
        <taxon>Polyporales</taxon>
        <taxon>Gelatoporiaceae</taxon>
        <taxon>Gelatoporia</taxon>
    </lineage>
</organism>
<evidence type="ECO:0000313" key="3">
    <source>
        <dbReference type="Proteomes" id="UP000016930"/>
    </source>
</evidence>
<feature type="compositionally biased region" description="Basic and acidic residues" evidence="1">
    <location>
        <begin position="263"/>
        <end position="273"/>
    </location>
</feature>
<name>M2QVH0_CERS8</name>
<evidence type="ECO:0000313" key="2">
    <source>
        <dbReference type="EMBL" id="EMD30511.1"/>
    </source>
</evidence>
<dbReference type="HOGENOM" id="CLU_871530_0_0_1"/>
<dbReference type="Proteomes" id="UP000016930">
    <property type="component" value="Unassembled WGS sequence"/>
</dbReference>
<feature type="region of interest" description="Disordered" evidence="1">
    <location>
        <begin position="1"/>
        <end position="22"/>
    </location>
</feature>
<evidence type="ECO:0000256" key="1">
    <source>
        <dbReference type="SAM" id="MobiDB-lite"/>
    </source>
</evidence>
<sequence>MTKAANEASSRLMASRNTPGPSIEACPFHPGLICDSMLISSQEPPDSPEIFVNNNALDDAFNDSDIIGDEDLKLVHERHTGRLPPLDSSEDRHIAADEAAPYQDGDEASGSDDRDIGDDEAEEYQDPQPNLFEHDSDQDWSEFEEQIDEVDDLLDEDDEQALLHQRRACYDAMVENARQHVALDEDFDHNDNALWPLEEYIRSGASETDLGWQRQSRSPRPRGRRESRESAVTHGLVDDIPDSEGSGSQSEVFVGPSDSGGSEDEHWPAHDVGRGSTQDRGQRSSSLQQPPPAQLPMPRIPAMEGRDPAIINQGEEGVEWSEFEDEDDAGIIRRHHPQLN</sequence>
<keyword evidence="3" id="KW-1185">Reference proteome</keyword>
<feature type="compositionally biased region" description="Acidic residues" evidence="1">
    <location>
        <begin position="104"/>
        <end position="125"/>
    </location>
</feature>
<dbReference type="EMBL" id="KB446062">
    <property type="protein sequence ID" value="EMD30511.1"/>
    <property type="molecule type" value="Genomic_DNA"/>
</dbReference>
<feature type="compositionally biased region" description="Acidic residues" evidence="1">
    <location>
        <begin position="320"/>
        <end position="329"/>
    </location>
</feature>
<feature type="non-terminal residue" evidence="2">
    <location>
        <position position="340"/>
    </location>
</feature>
<reference evidence="2 3" key="1">
    <citation type="journal article" date="2012" name="Proc. Natl. Acad. Sci. U.S.A.">
        <title>Comparative genomics of Ceriporiopsis subvermispora and Phanerochaete chrysosporium provide insight into selective ligninolysis.</title>
        <authorList>
            <person name="Fernandez-Fueyo E."/>
            <person name="Ruiz-Duenas F.J."/>
            <person name="Ferreira P."/>
            <person name="Floudas D."/>
            <person name="Hibbett D.S."/>
            <person name="Canessa P."/>
            <person name="Larrondo L.F."/>
            <person name="James T.Y."/>
            <person name="Seelenfreund D."/>
            <person name="Lobos S."/>
            <person name="Polanco R."/>
            <person name="Tello M."/>
            <person name="Honda Y."/>
            <person name="Watanabe T."/>
            <person name="Watanabe T."/>
            <person name="Ryu J.S."/>
            <person name="Kubicek C.P."/>
            <person name="Schmoll M."/>
            <person name="Gaskell J."/>
            <person name="Hammel K.E."/>
            <person name="St John F.J."/>
            <person name="Vanden Wymelenberg A."/>
            <person name="Sabat G."/>
            <person name="Splinter BonDurant S."/>
            <person name="Syed K."/>
            <person name="Yadav J.S."/>
            <person name="Doddapaneni H."/>
            <person name="Subramanian V."/>
            <person name="Lavin J.L."/>
            <person name="Oguiza J.A."/>
            <person name="Perez G."/>
            <person name="Pisabarro A.G."/>
            <person name="Ramirez L."/>
            <person name="Santoyo F."/>
            <person name="Master E."/>
            <person name="Coutinho P.M."/>
            <person name="Henrissat B."/>
            <person name="Lombard V."/>
            <person name="Magnuson J.K."/>
            <person name="Kuees U."/>
            <person name="Hori C."/>
            <person name="Igarashi K."/>
            <person name="Samejima M."/>
            <person name="Held B.W."/>
            <person name="Barry K.W."/>
            <person name="LaButti K.M."/>
            <person name="Lapidus A."/>
            <person name="Lindquist E.A."/>
            <person name="Lucas S.M."/>
            <person name="Riley R."/>
            <person name="Salamov A.A."/>
            <person name="Hoffmeister D."/>
            <person name="Schwenk D."/>
            <person name="Hadar Y."/>
            <person name="Yarden O."/>
            <person name="de Vries R.P."/>
            <person name="Wiebenga A."/>
            <person name="Stenlid J."/>
            <person name="Eastwood D."/>
            <person name="Grigoriev I.V."/>
            <person name="Berka R.M."/>
            <person name="Blanchette R.A."/>
            <person name="Kersten P."/>
            <person name="Martinez A.T."/>
            <person name="Vicuna R."/>
            <person name="Cullen D."/>
        </authorList>
    </citation>
    <scope>NUCLEOTIDE SEQUENCE [LARGE SCALE GENOMIC DNA]</scope>
    <source>
        <strain evidence="2 3">B</strain>
    </source>
</reference>
<feature type="region of interest" description="Disordered" evidence="1">
    <location>
        <begin position="81"/>
        <end position="143"/>
    </location>
</feature>
<feature type="region of interest" description="Disordered" evidence="1">
    <location>
        <begin position="204"/>
        <end position="304"/>
    </location>
</feature>
<feature type="compositionally biased region" description="Pro residues" evidence="1">
    <location>
        <begin position="289"/>
        <end position="299"/>
    </location>
</feature>
<feature type="region of interest" description="Disordered" evidence="1">
    <location>
        <begin position="320"/>
        <end position="340"/>
    </location>
</feature>
<proteinExistence type="predicted"/>
<dbReference type="AlphaFoldDB" id="M2QVH0"/>
<protein>
    <submittedName>
        <fullName evidence="2">Uncharacterized protein</fullName>
    </submittedName>
</protein>
<gene>
    <name evidence="2" type="ORF">CERSUDRAFT_78775</name>
</gene>
<accession>M2QVH0</accession>